<dbReference type="EMBL" id="JACHFM010000004">
    <property type="protein sequence ID" value="MBB5223710.1"/>
    <property type="molecule type" value="Genomic_DNA"/>
</dbReference>
<name>A0A840SSH8_9RHOB</name>
<sequence>MPKRPLLPVDPAERLHRIVLITLQTAMAIEVLVLLWRRDLQDTLLVLAIMILTLLPLLLRHRLSVRMPYAFQIIAIVFVFAALYLGSMRQFYVMFPWWDSILHFSSGLLLGILGFMLTYLLNEDDRIDMSLKPLFMAVFAFTFALSLGALWEIVEFLMDVTLGTTMQTPTPGDPSGLTDTMIDLILDSTGGLIIAAYGFFYVRRGSQSFISDWIARFVHENPDWFRIRRRLRRR</sequence>
<evidence type="ECO:0000256" key="1">
    <source>
        <dbReference type="SAM" id="Phobius"/>
    </source>
</evidence>
<keyword evidence="3" id="KW-1185">Reference proteome</keyword>
<protein>
    <submittedName>
        <fullName evidence="2">Putative membrane protein YjdF</fullName>
    </submittedName>
</protein>
<keyword evidence="1" id="KW-1133">Transmembrane helix</keyword>
<organism evidence="2 3">
    <name type="scientific">Amaricoccus macauensis</name>
    <dbReference type="NCBI Taxonomy" id="57001"/>
    <lineage>
        <taxon>Bacteria</taxon>
        <taxon>Pseudomonadati</taxon>
        <taxon>Pseudomonadota</taxon>
        <taxon>Alphaproteobacteria</taxon>
        <taxon>Rhodobacterales</taxon>
        <taxon>Paracoccaceae</taxon>
        <taxon>Amaricoccus</taxon>
    </lineage>
</organism>
<keyword evidence="1" id="KW-0472">Membrane</keyword>
<reference evidence="2 3" key="1">
    <citation type="submission" date="2020-08" db="EMBL/GenBank/DDBJ databases">
        <title>Genomic Encyclopedia of Type Strains, Phase IV (KMG-IV): sequencing the most valuable type-strain genomes for metagenomic binning, comparative biology and taxonomic classification.</title>
        <authorList>
            <person name="Goeker M."/>
        </authorList>
    </citation>
    <scope>NUCLEOTIDE SEQUENCE [LARGE SCALE GENOMIC DNA]</scope>
    <source>
        <strain evidence="2 3">DSM 101730</strain>
    </source>
</reference>
<accession>A0A840SSH8</accession>
<feature type="transmembrane region" description="Helical" evidence="1">
    <location>
        <begin position="43"/>
        <end position="59"/>
    </location>
</feature>
<feature type="transmembrane region" description="Helical" evidence="1">
    <location>
        <begin position="18"/>
        <end position="37"/>
    </location>
</feature>
<keyword evidence="1" id="KW-0812">Transmembrane</keyword>
<feature type="transmembrane region" description="Helical" evidence="1">
    <location>
        <begin position="134"/>
        <end position="154"/>
    </location>
</feature>
<evidence type="ECO:0000313" key="2">
    <source>
        <dbReference type="EMBL" id="MBB5223710.1"/>
    </source>
</evidence>
<gene>
    <name evidence="2" type="ORF">HNP73_003664</name>
</gene>
<proteinExistence type="predicted"/>
<dbReference type="AlphaFoldDB" id="A0A840SSH8"/>
<dbReference type="Proteomes" id="UP000549457">
    <property type="component" value="Unassembled WGS sequence"/>
</dbReference>
<feature type="transmembrane region" description="Helical" evidence="1">
    <location>
        <begin position="101"/>
        <end position="122"/>
    </location>
</feature>
<dbReference type="InterPro" id="IPR014509">
    <property type="entry name" value="YjdF-like"/>
</dbReference>
<dbReference type="RefSeq" id="WP_184153151.1">
    <property type="nucleotide sequence ID" value="NZ_JACHFM010000004.1"/>
</dbReference>
<dbReference type="Pfam" id="PF09997">
    <property type="entry name" value="DUF2238"/>
    <property type="match status" value="1"/>
</dbReference>
<evidence type="ECO:0000313" key="3">
    <source>
        <dbReference type="Proteomes" id="UP000549457"/>
    </source>
</evidence>
<comment type="caution">
    <text evidence="2">The sequence shown here is derived from an EMBL/GenBank/DDBJ whole genome shotgun (WGS) entry which is preliminary data.</text>
</comment>
<feature type="transmembrane region" description="Helical" evidence="1">
    <location>
        <begin position="71"/>
        <end position="95"/>
    </location>
</feature>